<feature type="domain" description="Galactosyltransferase C-terminal" evidence="4">
    <location>
        <begin position="163"/>
        <end position="211"/>
    </location>
</feature>
<gene>
    <name evidence="5" type="ORF">ERL59_04355</name>
</gene>
<sequence>MRASIVISTKDKLSRLKLVLQALEPQVNHQVEVIIVFDGCNQSTMNRFNQIHFSFSPIKIVCETNVGRAVARNLGIKQAKGEIIIFLDDDRVPCPGFVQMHIDGHSEKCILYGERPDVFFSENEINELGNENDLSHVMETLKSRIVNKEDSNTAFIDPGKIFKWLNFLTGNISVEKKDIEKVGMFDESFKEWGQEDIDLGIRLFREKLPFKKDDHIVNFHLLHPSNFDIKEMKMKSLVNLKYMIKKYKKDTVLFLSLIILFIKYKLIGLSIDHNAYEYEQRFSKVKL</sequence>
<name>A0A6N9Q2A5_9BACL</name>
<keyword evidence="2" id="KW-0812">Transmembrane</keyword>
<dbReference type="InterPro" id="IPR027791">
    <property type="entry name" value="Galactosyl_T_C"/>
</dbReference>
<organism evidence="5 6">
    <name type="scientific">Chengkuizengella marina</name>
    <dbReference type="NCBI Taxonomy" id="2507566"/>
    <lineage>
        <taxon>Bacteria</taxon>
        <taxon>Bacillati</taxon>
        <taxon>Bacillota</taxon>
        <taxon>Bacilli</taxon>
        <taxon>Bacillales</taxon>
        <taxon>Paenibacillaceae</taxon>
        <taxon>Chengkuizengella</taxon>
    </lineage>
</organism>
<dbReference type="InterPro" id="IPR029044">
    <property type="entry name" value="Nucleotide-diphossugar_trans"/>
</dbReference>
<dbReference type="OrthoDB" id="153025at2"/>
<dbReference type="Pfam" id="PF00535">
    <property type="entry name" value="Glycos_transf_2"/>
    <property type="match status" value="1"/>
</dbReference>
<dbReference type="PANTHER" id="PTHR43685">
    <property type="entry name" value="GLYCOSYLTRANSFERASE"/>
    <property type="match status" value="1"/>
</dbReference>
<comment type="caution">
    <text evidence="5">The sequence shown here is derived from an EMBL/GenBank/DDBJ whole genome shotgun (WGS) entry which is preliminary data.</text>
</comment>
<dbReference type="Proteomes" id="UP000448943">
    <property type="component" value="Unassembled WGS sequence"/>
</dbReference>
<evidence type="ECO:0000256" key="1">
    <source>
        <dbReference type="ARBA" id="ARBA00022679"/>
    </source>
</evidence>
<dbReference type="InterPro" id="IPR001173">
    <property type="entry name" value="Glyco_trans_2-like"/>
</dbReference>
<feature type="transmembrane region" description="Helical" evidence="2">
    <location>
        <begin position="251"/>
        <end position="271"/>
    </location>
</feature>
<dbReference type="Pfam" id="PF02709">
    <property type="entry name" value="Glyco_transf_7C"/>
    <property type="match status" value="1"/>
</dbReference>
<dbReference type="RefSeq" id="WP_160644925.1">
    <property type="nucleotide sequence ID" value="NZ_SIJB01000012.1"/>
</dbReference>
<evidence type="ECO:0000259" key="3">
    <source>
        <dbReference type="Pfam" id="PF00535"/>
    </source>
</evidence>
<dbReference type="EMBL" id="SIJB01000012">
    <property type="protein sequence ID" value="NBI28188.1"/>
    <property type="molecule type" value="Genomic_DNA"/>
</dbReference>
<keyword evidence="6" id="KW-1185">Reference proteome</keyword>
<evidence type="ECO:0000313" key="6">
    <source>
        <dbReference type="Proteomes" id="UP000448943"/>
    </source>
</evidence>
<dbReference type="InterPro" id="IPR050834">
    <property type="entry name" value="Glycosyltransf_2"/>
</dbReference>
<evidence type="ECO:0000259" key="4">
    <source>
        <dbReference type="Pfam" id="PF02709"/>
    </source>
</evidence>
<proteinExistence type="predicted"/>
<keyword evidence="2" id="KW-0472">Membrane</keyword>
<dbReference type="GO" id="GO:0016740">
    <property type="term" value="F:transferase activity"/>
    <property type="evidence" value="ECO:0007669"/>
    <property type="project" value="UniProtKB-KW"/>
</dbReference>
<reference evidence="5 6" key="1">
    <citation type="submission" date="2019-01" db="EMBL/GenBank/DDBJ databases">
        <title>Chengkuizengella sp. nov., isolated from deep-sea sediment of East Pacific Ocean.</title>
        <authorList>
            <person name="Yang J."/>
            <person name="Lai Q."/>
            <person name="Shao Z."/>
        </authorList>
    </citation>
    <scope>NUCLEOTIDE SEQUENCE [LARGE SCALE GENOMIC DNA]</scope>
    <source>
        <strain evidence="5 6">YPA3-1-1</strain>
    </source>
</reference>
<dbReference type="SUPFAM" id="SSF53448">
    <property type="entry name" value="Nucleotide-diphospho-sugar transferases"/>
    <property type="match status" value="1"/>
</dbReference>
<evidence type="ECO:0000256" key="2">
    <source>
        <dbReference type="SAM" id="Phobius"/>
    </source>
</evidence>
<dbReference type="Gene3D" id="3.90.550.10">
    <property type="entry name" value="Spore Coat Polysaccharide Biosynthesis Protein SpsA, Chain A"/>
    <property type="match status" value="1"/>
</dbReference>
<protein>
    <submittedName>
        <fullName evidence="5">Glycosyltransferase</fullName>
    </submittedName>
</protein>
<keyword evidence="2" id="KW-1133">Transmembrane helix</keyword>
<accession>A0A6N9Q2A5</accession>
<dbReference type="AlphaFoldDB" id="A0A6N9Q2A5"/>
<feature type="domain" description="Glycosyltransferase 2-like" evidence="3">
    <location>
        <begin position="4"/>
        <end position="136"/>
    </location>
</feature>
<evidence type="ECO:0000313" key="5">
    <source>
        <dbReference type="EMBL" id="NBI28188.1"/>
    </source>
</evidence>
<dbReference type="PANTHER" id="PTHR43685:SF3">
    <property type="entry name" value="SLR2126 PROTEIN"/>
    <property type="match status" value="1"/>
</dbReference>
<keyword evidence="1 5" id="KW-0808">Transferase</keyword>